<evidence type="ECO:0000259" key="4">
    <source>
        <dbReference type="Pfam" id="PF16220"/>
    </source>
</evidence>
<dbReference type="Pfam" id="PF16220">
    <property type="entry name" value="DUF4880"/>
    <property type="match status" value="1"/>
</dbReference>
<dbReference type="PANTHER" id="PTHR30273:SF2">
    <property type="entry name" value="PROTEIN FECR"/>
    <property type="match status" value="1"/>
</dbReference>
<dbReference type="Proteomes" id="UP000515377">
    <property type="component" value="Chromosome"/>
</dbReference>
<dbReference type="PIRSF" id="PIRSF018266">
    <property type="entry name" value="FecR"/>
    <property type="match status" value="1"/>
</dbReference>
<feature type="transmembrane region" description="Helical" evidence="2">
    <location>
        <begin position="97"/>
        <end position="115"/>
    </location>
</feature>
<feature type="domain" description="FecR N-terminal" evidence="4">
    <location>
        <begin position="16"/>
        <end position="56"/>
    </location>
</feature>
<evidence type="ECO:0000259" key="3">
    <source>
        <dbReference type="Pfam" id="PF04773"/>
    </source>
</evidence>
<dbReference type="Gene3D" id="2.60.120.1440">
    <property type="match status" value="1"/>
</dbReference>
<feature type="compositionally biased region" description="Basic and acidic residues" evidence="1">
    <location>
        <begin position="79"/>
        <end position="89"/>
    </location>
</feature>
<dbReference type="PANTHER" id="PTHR30273">
    <property type="entry name" value="PERIPLASMIC SIGNAL SENSOR AND SIGMA FACTOR ACTIVATOR FECR-RELATED"/>
    <property type="match status" value="1"/>
</dbReference>
<proteinExistence type="predicted"/>
<dbReference type="InterPro" id="IPR032623">
    <property type="entry name" value="FecR_N"/>
</dbReference>
<keyword evidence="2" id="KW-0812">Transmembrane</keyword>
<organism evidence="5 6">
    <name type="scientific">Sphingobium yanoikuyae</name>
    <name type="common">Sphingomonas yanoikuyae</name>
    <dbReference type="NCBI Taxonomy" id="13690"/>
    <lineage>
        <taxon>Bacteria</taxon>
        <taxon>Pseudomonadati</taxon>
        <taxon>Pseudomonadota</taxon>
        <taxon>Alphaproteobacteria</taxon>
        <taxon>Sphingomonadales</taxon>
        <taxon>Sphingomonadaceae</taxon>
        <taxon>Sphingobium</taxon>
    </lineage>
</organism>
<dbReference type="InterPro" id="IPR006860">
    <property type="entry name" value="FecR"/>
</dbReference>
<keyword evidence="2" id="KW-0472">Membrane</keyword>
<dbReference type="Pfam" id="PF04773">
    <property type="entry name" value="FecR"/>
    <property type="match status" value="1"/>
</dbReference>
<evidence type="ECO:0000256" key="2">
    <source>
        <dbReference type="SAM" id="Phobius"/>
    </source>
</evidence>
<evidence type="ECO:0000313" key="6">
    <source>
        <dbReference type="Proteomes" id="UP000515377"/>
    </source>
</evidence>
<sequence length="368" mass="40739">MMEDIDPPRRHGQLREEAADWFAIMRNPEEAEPRRKEFEAWLARGALHRAAYNRIAEAYSIGKRLKDPPEEDTVTSYGESRDDIRQSEPRPKAKKRVVFLLALLGTVALVAHWASGSPREEPKHPSLAMGSAPGTSDRSVLKLATAIGEIRSFRLDDGSVVALDTNSLVLVDFDDMRRTLRLLRGRARFTVAHEDRPFAVHAGRGRVIARGTIFDVNLLPDNHVVVRLIRGAVDVATEIPEPGPAQPALRLSPGQQVELLNEPVLLVHDIVEAKPDDRAWPEGLKEYANARLGDVFADANRYADIPLVGETADIDDIRVSGVFRITDSARLARNVGDLRGLAVISRPKSISLARRCPVPQQGNCRPPS</sequence>
<feature type="region of interest" description="Disordered" evidence="1">
    <location>
        <begin position="66"/>
        <end position="89"/>
    </location>
</feature>
<dbReference type="AlphaFoldDB" id="A0A9X7U5G4"/>
<feature type="domain" description="FecR protein" evidence="3">
    <location>
        <begin position="143"/>
        <end position="233"/>
    </location>
</feature>
<dbReference type="GO" id="GO:0016989">
    <property type="term" value="F:sigma factor antagonist activity"/>
    <property type="evidence" value="ECO:0007669"/>
    <property type="project" value="TreeGrafter"/>
</dbReference>
<evidence type="ECO:0000256" key="1">
    <source>
        <dbReference type="SAM" id="MobiDB-lite"/>
    </source>
</evidence>
<protein>
    <submittedName>
        <fullName evidence="5">FecR domain-containing protein</fullName>
    </submittedName>
</protein>
<name>A0A9X7U5G4_SPHYA</name>
<reference evidence="5 6" key="1">
    <citation type="submission" date="2020-07" db="EMBL/GenBank/DDBJ databases">
        <title>Whole genome sequence of Sphingobium yanoikuyae A3.</title>
        <authorList>
            <person name="Han S.-S."/>
        </authorList>
    </citation>
    <scope>NUCLEOTIDE SEQUENCE [LARGE SCALE GENOMIC DNA]</scope>
    <source>
        <strain evidence="5 6">A3</strain>
    </source>
</reference>
<gene>
    <name evidence="5" type="ORF">H3V42_16560</name>
</gene>
<keyword evidence="2" id="KW-1133">Transmembrane helix</keyword>
<dbReference type="EMBL" id="CP060122">
    <property type="protein sequence ID" value="QNG43577.1"/>
    <property type="molecule type" value="Genomic_DNA"/>
</dbReference>
<dbReference type="InterPro" id="IPR012373">
    <property type="entry name" value="Ferrdict_sens_TM"/>
</dbReference>
<accession>A0A9X7U5G4</accession>
<evidence type="ECO:0000313" key="5">
    <source>
        <dbReference type="EMBL" id="QNG43577.1"/>
    </source>
</evidence>